<dbReference type="SUPFAM" id="SSF143456">
    <property type="entry name" value="VC0467-like"/>
    <property type="match status" value="1"/>
</dbReference>
<protein>
    <submittedName>
        <fullName evidence="1">Uncharacterized protein</fullName>
    </submittedName>
</protein>
<sequence length="143" mass="15716">MGDVSMEEYGPCAISPLWLGGTAKQNSLYVVHDVSEAEGSEISSGLFLGGWERIKPKVGDSTVSDARFKFFLGSTEWAAGQLEEELKAGAWLALDAPPSVVIKDRVAGWRPGKPKPVWAEMMNYVQDDAAVRRLVDKIYQPEE</sequence>
<dbReference type="AlphaFoldDB" id="A0A7S2BPL3"/>
<dbReference type="Gene3D" id="3.40.1740.10">
    <property type="entry name" value="VC0467-like"/>
    <property type="match status" value="1"/>
</dbReference>
<evidence type="ECO:0000313" key="1">
    <source>
        <dbReference type="EMBL" id="CAD9403099.1"/>
    </source>
</evidence>
<reference evidence="1" key="1">
    <citation type="submission" date="2021-01" db="EMBL/GenBank/DDBJ databases">
        <authorList>
            <person name="Corre E."/>
            <person name="Pelletier E."/>
            <person name="Niang G."/>
            <person name="Scheremetjew M."/>
            <person name="Finn R."/>
            <person name="Kale V."/>
            <person name="Holt S."/>
            <person name="Cochrane G."/>
            <person name="Meng A."/>
            <person name="Brown T."/>
            <person name="Cohen L."/>
        </authorList>
    </citation>
    <scope>NUCLEOTIDE SEQUENCE</scope>
    <source>
        <strain evidence="1">UTEX LB 985</strain>
    </source>
</reference>
<organism evidence="1">
    <name type="scientific">Haptolina brevifila</name>
    <dbReference type="NCBI Taxonomy" id="156173"/>
    <lineage>
        <taxon>Eukaryota</taxon>
        <taxon>Haptista</taxon>
        <taxon>Haptophyta</taxon>
        <taxon>Prymnesiophyceae</taxon>
        <taxon>Prymnesiales</taxon>
        <taxon>Prymnesiaceae</taxon>
        <taxon>Haptolina</taxon>
    </lineage>
</organism>
<name>A0A7S2BPL3_9EUKA</name>
<accession>A0A7S2BPL3</accession>
<dbReference type="PANTHER" id="PTHR31984">
    <property type="entry name" value="TRANSPORTER, PUTATIVE (DUF179)-RELATED"/>
    <property type="match status" value="1"/>
</dbReference>
<gene>
    <name evidence="1" type="ORF">CBRE1094_LOCUS3163</name>
</gene>
<dbReference type="InterPro" id="IPR003774">
    <property type="entry name" value="AlgH-like"/>
</dbReference>
<proteinExistence type="predicted"/>
<dbReference type="Pfam" id="PF02622">
    <property type="entry name" value="DUF179"/>
    <property type="match status" value="1"/>
</dbReference>
<dbReference type="EMBL" id="HBGU01005806">
    <property type="protein sequence ID" value="CAD9403099.1"/>
    <property type="molecule type" value="Transcribed_RNA"/>
</dbReference>
<dbReference type="PANTHER" id="PTHR31984:SF17">
    <property type="entry name" value="TRANSCRIPTIONAL REGULATOR"/>
    <property type="match status" value="1"/>
</dbReference>